<organism evidence="1 2">
    <name type="scientific">Phytophthora megakarya</name>
    <dbReference type="NCBI Taxonomy" id="4795"/>
    <lineage>
        <taxon>Eukaryota</taxon>
        <taxon>Sar</taxon>
        <taxon>Stramenopiles</taxon>
        <taxon>Oomycota</taxon>
        <taxon>Peronosporomycetes</taxon>
        <taxon>Peronosporales</taxon>
        <taxon>Peronosporaceae</taxon>
        <taxon>Phytophthora</taxon>
    </lineage>
</organism>
<dbReference type="Proteomes" id="UP000198211">
    <property type="component" value="Unassembled WGS sequence"/>
</dbReference>
<name>A0A225V823_9STRA</name>
<proteinExistence type="predicted"/>
<evidence type="ECO:0000313" key="2">
    <source>
        <dbReference type="Proteomes" id="UP000198211"/>
    </source>
</evidence>
<dbReference type="AlphaFoldDB" id="A0A225V823"/>
<gene>
    <name evidence="1" type="ORF">PHMEG_00026595</name>
</gene>
<protein>
    <submittedName>
        <fullName evidence="1">Uncharacterized protein</fullName>
    </submittedName>
</protein>
<evidence type="ECO:0000313" key="1">
    <source>
        <dbReference type="EMBL" id="OWZ01936.1"/>
    </source>
</evidence>
<accession>A0A225V823</accession>
<comment type="caution">
    <text evidence="1">The sequence shown here is derived from an EMBL/GenBank/DDBJ whole genome shotgun (WGS) entry which is preliminary data.</text>
</comment>
<reference evidence="2" key="1">
    <citation type="submission" date="2017-03" db="EMBL/GenBank/DDBJ databases">
        <title>Phytopthora megakarya and P. palmivora, two closely related causual agents of cacao black pod achieved similar genome size and gene model numbers by different mechanisms.</title>
        <authorList>
            <person name="Ali S."/>
            <person name="Shao J."/>
            <person name="Larry D.J."/>
            <person name="Kronmiller B."/>
            <person name="Shen D."/>
            <person name="Strem M.D."/>
            <person name="Melnick R.L."/>
            <person name="Guiltinan M.J."/>
            <person name="Tyler B.M."/>
            <person name="Meinhardt L.W."/>
            <person name="Bailey B.A."/>
        </authorList>
    </citation>
    <scope>NUCLEOTIDE SEQUENCE [LARGE SCALE GENOMIC DNA]</scope>
    <source>
        <strain evidence="2">zdho120</strain>
    </source>
</reference>
<keyword evidence="2" id="KW-1185">Reference proteome</keyword>
<dbReference type="EMBL" id="NBNE01006512">
    <property type="protein sequence ID" value="OWZ01936.1"/>
    <property type="molecule type" value="Genomic_DNA"/>
</dbReference>
<sequence length="50" mass="5827">MGSGSCLAPSPSISFPYHFTLCWYKLDFFTLNFNPNSLTRKRNSCHFTKY</sequence>